<evidence type="ECO:0000313" key="2">
    <source>
        <dbReference type="EMBL" id="WAT02953.1"/>
    </source>
</evidence>
<organism evidence="2 3">
    <name type="scientific">Rouxiella chamberiensis</name>
    <dbReference type="NCBI Taxonomy" id="1513468"/>
    <lineage>
        <taxon>Bacteria</taxon>
        <taxon>Pseudomonadati</taxon>
        <taxon>Pseudomonadota</taxon>
        <taxon>Gammaproteobacteria</taxon>
        <taxon>Enterobacterales</taxon>
        <taxon>Yersiniaceae</taxon>
        <taxon>Rouxiella</taxon>
    </lineage>
</organism>
<dbReference type="PANTHER" id="PTHR41286:SF1">
    <property type="entry name" value="HNH NUCLEASE YAJD-RELATED"/>
    <property type="match status" value="1"/>
</dbReference>
<name>A0ABY7HU63_9GAMM</name>
<dbReference type="PANTHER" id="PTHR41286">
    <property type="entry name" value="HNH NUCLEASE YAJD-RELATED"/>
    <property type="match status" value="1"/>
</dbReference>
<dbReference type="RefSeq" id="WP_152623596.1">
    <property type="nucleotide sequence ID" value="NZ_CP114058.1"/>
</dbReference>
<keyword evidence="2" id="KW-0255">Endonuclease</keyword>
<accession>A0ABY7HU63</accession>
<dbReference type="InterPro" id="IPR003615">
    <property type="entry name" value="HNH_nuc"/>
</dbReference>
<dbReference type="SMART" id="SM00507">
    <property type="entry name" value="HNHc"/>
    <property type="match status" value="1"/>
</dbReference>
<proteinExistence type="predicted"/>
<gene>
    <name evidence="2" type="ORF">O1V66_01625</name>
</gene>
<dbReference type="CDD" id="cd00085">
    <property type="entry name" value="HNHc"/>
    <property type="match status" value="1"/>
</dbReference>
<reference evidence="2" key="1">
    <citation type="submission" date="2022-12" db="EMBL/GenBank/DDBJ databases">
        <title>Complete genome sequence of an Australian strain of Rouxiella badensis DAR84756 and resolution of the R. badensis DSM100043 and R. chamberiensis DSM28324 genomes.</title>
        <authorList>
            <person name="Paul S."/>
            <person name="Anderson P.J."/>
            <person name="Maynard G."/>
            <person name="Dyall-Smith M."/>
            <person name="Kudinha T."/>
        </authorList>
    </citation>
    <scope>NUCLEOTIDE SEQUENCE</scope>
    <source>
        <strain evidence="2">DSM 28324</strain>
    </source>
</reference>
<dbReference type="EMBL" id="CP114058">
    <property type="protein sequence ID" value="WAT02953.1"/>
    <property type="molecule type" value="Genomic_DNA"/>
</dbReference>
<dbReference type="Proteomes" id="UP001164712">
    <property type="component" value="Chromosome"/>
</dbReference>
<evidence type="ECO:0000313" key="3">
    <source>
        <dbReference type="Proteomes" id="UP001164712"/>
    </source>
</evidence>
<keyword evidence="2" id="KW-0378">Hydrolase</keyword>
<dbReference type="GO" id="GO:0004519">
    <property type="term" value="F:endonuclease activity"/>
    <property type="evidence" value="ECO:0007669"/>
    <property type="project" value="UniProtKB-KW"/>
</dbReference>
<feature type="domain" description="HNH nuclease" evidence="1">
    <location>
        <begin position="13"/>
        <end position="83"/>
    </location>
</feature>
<keyword evidence="2" id="KW-0540">Nuclease</keyword>
<protein>
    <submittedName>
        <fullName evidence="2">HNH endonuclease signature motif containing protein</fullName>
    </submittedName>
</protein>
<evidence type="ECO:0000259" key="1">
    <source>
        <dbReference type="SMART" id="SM00507"/>
    </source>
</evidence>
<keyword evidence="3" id="KW-1185">Reference proteome</keyword>
<sequence>MMKEPRIYGSRWNKARLTFLRDNPLCVMCQEQRRVTAATVVDHKVPHKLKAAMKSGDSLAVKKAQKLFWDKGNWQALCDTHHSATKQRMEKSGVVIGCDASGYPLDPNLHWSK</sequence>